<reference evidence="2 3" key="2">
    <citation type="journal article" date="2008" name="Science">
        <title>Environmental genomics reveals a single-species ecosystem deep within Earth.</title>
        <authorList>
            <person name="Chivian D."/>
            <person name="Brodie E.L."/>
            <person name="Alm E.J."/>
            <person name="Culley D.E."/>
            <person name="Dehal P.S."/>
            <person name="Desantis T.Z."/>
            <person name="Gihring T.M."/>
            <person name="Lapidus A."/>
            <person name="Lin L.H."/>
            <person name="Lowry S.R."/>
            <person name="Moser D.P."/>
            <person name="Richardson P.M."/>
            <person name="Southam G."/>
            <person name="Wanger G."/>
            <person name="Pratt L.M."/>
            <person name="Andersen G.L."/>
            <person name="Hazen T.C."/>
            <person name="Brockman F.J."/>
            <person name="Arkin A.P."/>
            <person name="Onstott T.C."/>
        </authorList>
    </citation>
    <scope>NUCLEOTIDE SEQUENCE [LARGE SCALE GENOMIC DNA]</scope>
    <source>
        <strain evidence="2 3">MP104C</strain>
    </source>
</reference>
<feature type="transmembrane region" description="Helical" evidence="1">
    <location>
        <begin position="6"/>
        <end position="28"/>
    </location>
</feature>
<name>B1I217_DESAP</name>
<keyword evidence="1" id="KW-1133">Transmembrane helix</keyword>
<organism evidence="2 3">
    <name type="scientific">Desulforudis audaxviator (strain MP104C)</name>
    <dbReference type="NCBI Taxonomy" id="477974"/>
    <lineage>
        <taxon>Bacteria</taxon>
        <taxon>Bacillati</taxon>
        <taxon>Bacillota</taxon>
        <taxon>Clostridia</taxon>
        <taxon>Thermoanaerobacterales</taxon>
        <taxon>Candidatus Desulforudaceae</taxon>
        <taxon>Candidatus Desulforudis</taxon>
    </lineage>
</organism>
<reference evidence="3" key="1">
    <citation type="submission" date="2007-10" db="EMBL/GenBank/DDBJ databases">
        <title>Complete sequence of chromosome of Desulforudis audaxviator MP104C.</title>
        <authorList>
            <person name="Copeland A."/>
            <person name="Lucas S."/>
            <person name="Lapidus A."/>
            <person name="Barry K."/>
            <person name="Glavina del Rio T."/>
            <person name="Dalin E."/>
            <person name="Tice H."/>
            <person name="Bruce D."/>
            <person name="Pitluck S."/>
            <person name="Lowry S.R."/>
            <person name="Larimer F."/>
            <person name="Land M.L."/>
            <person name="Hauser L."/>
            <person name="Kyrpides N."/>
            <person name="Ivanova N.N."/>
            <person name="Richardson P."/>
        </authorList>
    </citation>
    <scope>NUCLEOTIDE SEQUENCE [LARGE SCALE GENOMIC DNA]</scope>
    <source>
        <strain evidence="3">MP104C</strain>
    </source>
</reference>
<keyword evidence="3" id="KW-1185">Reference proteome</keyword>
<evidence type="ECO:0000313" key="3">
    <source>
        <dbReference type="Proteomes" id="UP000008544"/>
    </source>
</evidence>
<dbReference type="AlphaFoldDB" id="B1I217"/>
<evidence type="ECO:0000256" key="1">
    <source>
        <dbReference type="SAM" id="Phobius"/>
    </source>
</evidence>
<feature type="transmembrane region" description="Helical" evidence="1">
    <location>
        <begin position="56"/>
        <end position="77"/>
    </location>
</feature>
<gene>
    <name evidence="2" type="ordered locus">Daud_0430</name>
</gene>
<accession>B1I217</accession>
<proteinExistence type="predicted"/>
<protein>
    <submittedName>
        <fullName evidence="2">Uncharacterized protein</fullName>
    </submittedName>
</protein>
<dbReference type="RefSeq" id="WP_012301566.1">
    <property type="nucleotide sequence ID" value="NC_010424.1"/>
</dbReference>
<dbReference type="Proteomes" id="UP000008544">
    <property type="component" value="Chromosome"/>
</dbReference>
<dbReference type="KEGG" id="dau:Daud_0430"/>
<sequence>MSKGLVVLWGGVLVSLMLLALLAFFSLFPPEISSKTLSYFERAQVEQGRVYAQARYLSFAAGQALTLLVLAAAVFLFHRGWVPAAGGQPVCPGGRVRF</sequence>
<keyword evidence="1" id="KW-0472">Membrane</keyword>
<dbReference type="EMBL" id="CP000860">
    <property type="protein sequence ID" value="ACA58976.1"/>
    <property type="molecule type" value="Genomic_DNA"/>
</dbReference>
<evidence type="ECO:0000313" key="2">
    <source>
        <dbReference type="EMBL" id="ACA58976.1"/>
    </source>
</evidence>
<dbReference type="HOGENOM" id="CLU_2329143_0_0_9"/>
<keyword evidence="1" id="KW-0812">Transmembrane</keyword>